<reference evidence="4 5" key="1">
    <citation type="submission" date="2019-07" db="EMBL/GenBank/DDBJ databases">
        <title>Genome sequence of Acholeplasma laidlawii strain with increased resistance to erythromycin.</title>
        <authorList>
            <person name="Medvedeva E.S."/>
            <person name="Baranova N.B."/>
            <person name="Siniagina M.N."/>
            <person name="Mouzykantov A."/>
            <person name="Chernova O.A."/>
            <person name="Chernov V.M."/>
        </authorList>
    </citation>
    <scope>NUCLEOTIDE SEQUENCE [LARGE SCALE GENOMIC DNA]</scope>
    <source>
        <strain evidence="4 5">PG8REry</strain>
    </source>
</reference>
<evidence type="ECO:0000256" key="2">
    <source>
        <dbReference type="ARBA" id="ARBA00023274"/>
    </source>
</evidence>
<comment type="caution">
    <text evidence="4">The sequence shown here is derived from an EMBL/GenBank/DDBJ whole genome shotgun (WGS) entry which is preliminary data.</text>
</comment>
<evidence type="ECO:0000313" key="5">
    <source>
        <dbReference type="Proteomes" id="UP000315938"/>
    </source>
</evidence>
<dbReference type="PANTHER" id="PTHR12919">
    <property type="entry name" value="30S RIBOSOMAL PROTEIN S16"/>
    <property type="match status" value="1"/>
</dbReference>
<dbReference type="OMA" id="GFYNPIA"/>
<keyword evidence="2 3" id="KW-0687">Ribonucleoprotein</keyword>
<evidence type="ECO:0000313" key="4">
    <source>
        <dbReference type="EMBL" id="TRX99166.1"/>
    </source>
</evidence>
<keyword evidence="1 3" id="KW-0689">Ribosomal protein</keyword>
<organism evidence="4 5">
    <name type="scientific">Acholeplasma laidlawii</name>
    <dbReference type="NCBI Taxonomy" id="2148"/>
    <lineage>
        <taxon>Bacteria</taxon>
        <taxon>Bacillati</taxon>
        <taxon>Mycoplasmatota</taxon>
        <taxon>Mollicutes</taxon>
        <taxon>Acholeplasmatales</taxon>
        <taxon>Acholeplasmataceae</taxon>
        <taxon>Acholeplasma</taxon>
    </lineage>
</organism>
<dbReference type="GeneID" id="41339330"/>
<dbReference type="GO" id="GO:0006412">
    <property type="term" value="P:translation"/>
    <property type="evidence" value="ECO:0007669"/>
    <property type="project" value="UniProtKB-UniRule"/>
</dbReference>
<dbReference type="SMR" id="A0A553IG43"/>
<dbReference type="HAMAP" id="MF_00385">
    <property type="entry name" value="Ribosomal_bS16"/>
    <property type="match status" value="1"/>
</dbReference>
<gene>
    <name evidence="3 4" type="primary">rpsP</name>
    <name evidence="4" type="ORF">FNV44_05520</name>
</gene>
<dbReference type="InterPro" id="IPR000307">
    <property type="entry name" value="Ribosomal_bS16"/>
</dbReference>
<dbReference type="AlphaFoldDB" id="A0A553IG43"/>
<protein>
    <recommendedName>
        <fullName evidence="3">Small ribosomal subunit protein bS16</fullName>
    </recommendedName>
</protein>
<dbReference type="RefSeq" id="WP_012243121.1">
    <property type="nucleotide sequence ID" value="NZ_JACAOE010000002.1"/>
</dbReference>
<evidence type="ECO:0000256" key="1">
    <source>
        <dbReference type="ARBA" id="ARBA00022980"/>
    </source>
</evidence>
<dbReference type="GO" id="GO:0015935">
    <property type="term" value="C:small ribosomal subunit"/>
    <property type="evidence" value="ECO:0007669"/>
    <property type="project" value="TreeGrafter"/>
</dbReference>
<dbReference type="GO" id="GO:0003735">
    <property type="term" value="F:structural constituent of ribosome"/>
    <property type="evidence" value="ECO:0007669"/>
    <property type="project" value="InterPro"/>
</dbReference>
<dbReference type="GO" id="GO:0005737">
    <property type="term" value="C:cytoplasm"/>
    <property type="evidence" value="ECO:0007669"/>
    <property type="project" value="UniProtKB-ARBA"/>
</dbReference>
<dbReference type="InterPro" id="IPR023803">
    <property type="entry name" value="Ribosomal_bS16_dom_sf"/>
</dbReference>
<dbReference type="Proteomes" id="UP000315938">
    <property type="component" value="Unassembled WGS sequence"/>
</dbReference>
<dbReference type="SUPFAM" id="SSF54565">
    <property type="entry name" value="Ribosomal protein S16"/>
    <property type="match status" value="1"/>
</dbReference>
<dbReference type="EMBL" id="VKID01000002">
    <property type="protein sequence ID" value="TRX99166.1"/>
    <property type="molecule type" value="Genomic_DNA"/>
</dbReference>
<comment type="similarity">
    <text evidence="3">Belongs to the bacterial ribosomal protein bS16 family.</text>
</comment>
<dbReference type="Gene3D" id="3.30.1320.10">
    <property type="match status" value="1"/>
</dbReference>
<dbReference type="PANTHER" id="PTHR12919:SF20">
    <property type="entry name" value="SMALL RIBOSOMAL SUBUNIT PROTEIN BS16M"/>
    <property type="match status" value="1"/>
</dbReference>
<proteinExistence type="inferred from homology"/>
<sequence length="80" mass="9021">MAVKLRLQRFGNHKRPFYRIVAADAKAPRDGKFLEIVGTYEPIKGAVAVDSEKVQAWMNNGAQPTDTVKSLFKKFNVLNK</sequence>
<dbReference type="NCBIfam" id="TIGR00002">
    <property type="entry name" value="S16"/>
    <property type="match status" value="1"/>
</dbReference>
<accession>A0A553IG43</accession>
<evidence type="ECO:0000256" key="3">
    <source>
        <dbReference type="HAMAP-Rule" id="MF_00385"/>
    </source>
</evidence>
<name>A0A553IG43_ACHLA</name>
<dbReference type="Pfam" id="PF00886">
    <property type="entry name" value="Ribosomal_S16"/>
    <property type="match status" value="1"/>
</dbReference>